<dbReference type="InterPro" id="IPR029052">
    <property type="entry name" value="Metallo-depent_PP-like"/>
</dbReference>
<keyword evidence="3" id="KW-0378">Hydrolase</keyword>
<dbReference type="FunFam" id="3.60.21.10:FF:000028">
    <property type="entry name" value="Putative metallophosphoesterase"/>
    <property type="match status" value="1"/>
</dbReference>
<evidence type="ECO:0000256" key="4">
    <source>
        <dbReference type="ARBA" id="ARBA00061089"/>
    </source>
</evidence>
<dbReference type="AlphaFoldDB" id="A0A6A8DKV6"/>
<keyword evidence="2" id="KW-0479">Metal-binding</keyword>
<protein>
    <submittedName>
        <fullName evidence="6">Metallophosphoesterase</fullName>
    </submittedName>
</protein>
<dbReference type="CDD" id="cd07385">
    <property type="entry name" value="MPP_YkuE_C"/>
    <property type="match status" value="1"/>
</dbReference>
<dbReference type="GO" id="GO:0016020">
    <property type="term" value="C:membrane"/>
    <property type="evidence" value="ECO:0007669"/>
    <property type="project" value="GOC"/>
</dbReference>
<dbReference type="InterPro" id="IPR051158">
    <property type="entry name" value="Metallophosphoesterase_sf"/>
</dbReference>
<dbReference type="GO" id="GO:0046872">
    <property type="term" value="F:metal ion binding"/>
    <property type="evidence" value="ECO:0007669"/>
    <property type="project" value="UniProtKB-KW"/>
</dbReference>
<dbReference type="InterPro" id="IPR004843">
    <property type="entry name" value="Calcineurin-like_PHP"/>
</dbReference>
<gene>
    <name evidence="6" type="ORF">GH741_04190</name>
</gene>
<reference evidence="6" key="1">
    <citation type="submission" date="2019-11" db="EMBL/GenBank/DDBJ databases">
        <authorList>
            <person name="Li J."/>
        </authorList>
    </citation>
    <scope>NUCLEOTIDE SEQUENCE</scope>
    <source>
        <strain evidence="6">B6B</strain>
    </source>
</reference>
<accession>A0A6A8DKV6</accession>
<keyword evidence="7" id="KW-1185">Reference proteome</keyword>
<dbReference type="Proteomes" id="UP000799092">
    <property type="component" value="Unassembled WGS sequence"/>
</dbReference>
<evidence type="ECO:0000313" key="6">
    <source>
        <dbReference type="EMBL" id="MRH41872.1"/>
    </source>
</evidence>
<evidence type="ECO:0000256" key="2">
    <source>
        <dbReference type="ARBA" id="ARBA00022723"/>
    </source>
</evidence>
<dbReference type="GO" id="GO:0008758">
    <property type="term" value="F:UDP-2,3-diacylglucosamine hydrolase activity"/>
    <property type="evidence" value="ECO:0007669"/>
    <property type="project" value="TreeGrafter"/>
</dbReference>
<dbReference type="EMBL" id="WJNG01000002">
    <property type="protein sequence ID" value="MRH41872.1"/>
    <property type="molecule type" value="Genomic_DNA"/>
</dbReference>
<comment type="cofactor">
    <cofactor evidence="1">
        <name>a divalent metal cation</name>
        <dbReference type="ChEBI" id="CHEBI:60240"/>
    </cofactor>
</comment>
<dbReference type="GO" id="GO:0009245">
    <property type="term" value="P:lipid A biosynthetic process"/>
    <property type="evidence" value="ECO:0007669"/>
    <property type="project" value="TreeGrafter"/>
</dbReference>
<evidence type="ECO:0000259" key="5">
    <source>
        <dbReference type="Pfam" id="PF00149"/>
    </source>
</evidence>
<feature type="domain" description="Calcineurin-like phosphoesterase" evidence="5">
    <location>
        <begin position="56"/>
        <end position="220"/>
    </location>
</feature>
<comment type="similarity">
    <text evidence="4">Belongs to the metallophosphoesterase superfamily.</text>
</comment>
<dbReference type="SUPFAM" id="SSF56300">
    <property type="entry name" value="Metallo-dependent phosphatases"/>
    <property type="match status" value="1"/>
</dbReference>
<comment type="caution">
    <text evidence="6">The sequence shown here is derived from an EMBL/GenBank/DDBJ whole genome shotgun (WGS) entry which is preliminary data.</text>
</comment>
<evidence type="ECO:0000313" key="7">
    <source>
        <dbReference type="Proteomes" id="UP000799092"/>
    </source>
</evidence>
<evidence type="ECO:0000256" key="3">
    <source>
        <dbReference type="ARBA" id="ARBA00022801"/>
    </source>
</evidence>
<name>A0A6A8DKV6_9BACI</name>
<sequence length="282" mass="31694">MNRRSFLKKMVASTVALLGSGGGTYYYAREIEPSMLTIHQEQIKSHKLSNNFNSFTIAQFSDTHLGFHYTLDQLTDLIKILNSQQPDVVVFTGDLVDAPNQFNWNDKLIQILSDINAPYGKFWIYGNHDHGGYGTDIVKETMDRSGFTLLKNTNATIKKNDDSIVLVGLDDVMLGNPNIEHGMQHVSPENLTILLVHEPDYADLVKNYEVDVQLSGHSHGGQIQIPFIGHVYTPILAEKYVEGNYSIGNTPLQLYVSRGIGTTRLPYRFLCKPEITIFTLTN</sequence>
<dbReference type="Gene3D" id="3.60.21.10">
    <property type="match status" value="1"/>
</dbReference>
<evidence type="ECO:0000256" key="1">
    <source>
        <dbReference type="ARBA" id="ARBA00001968"/>
    </source>
</evidence>
<dbReference type="PANTHER" id="PTHR31302:SF25">
    <property type="entry name" value="PHOSPHOESTERASE"/>
    <property type="match status" value="1"/>
</dbReference>
<dbReference type="OrthoDB" id="9780884at2"/>
<proteinExistence type="inferred from homology"/>
<organism evidence="6 7">
    <name type="scientific">Aquibacillus halophilus</name>
    <dbReference type="NCBI Taxonomy" id="930132"/>
    <lineage>
        <taxon>Bacteria</taxon>
        <taxon>Bacillati</taxon>
        <taxon>Bacillota</taxon>
        <taxon>Bacilli</taxon>
        <taxon>Bacillales</taxon>
        <taxon>Bacillaceae</taxon>
        <taxon>Aquibacillus</taxon>
    </lineage>
</organism>
<dbReference type="PANTHER" id="PTHR31302">
    <property type="entry name" value="TRANSMEMBRANE PROTEIN WITH METALLOPHOSPHOESTERASE DOMAIN-RELATED"/>
    <property type="match status" value="1"/>
</dbReference>
<dbReference type="Pfam" id="PF00149">
    <property type="entry name" value="Metallophos"/>
    <property type="match status" value="1"/>
</dbReference>